<sequence>MILSLRDVPLRSEEEVGSKAWNLAKVLSEGLKVPETFLIPSTEVSKILMEGLRHEIFELSRSLISEDWKYLLEMERELKSSLSSVQIPEELIEELMRAIDGRIRDLAIIRPSPFSQGISEGDLKGRMQVWYFKPERKEILRAIQKVLSESFNLRTLARIYDLGSYPEDLSLALMIQEAIVPRSSGVAVCCPARRNEIVIRSTWGSLDERPSDRFRVGIDLREIIESEINEKKTKLLPTDKGLKEFDLETDLWLMPSISKEEVLRIANISLDLSPIFGTPNVMEWIIQEGTNEIFIIQAYRESEKPKIKSLEKKVIDMIQSRAVEVVTEKRKQKIPQVIREMEFPPIGSRVYLFGPSAIFGVDGFVLTQEHVTSGEADCSNIILLIDESEELRGEVLERCGVQSIILRPSNISSAIEVAKRMIKFNPGIKLILYLKDPGTIFLPGISEVFSGAAVPIDIIDKISGKFLRILKDSFGSIMIDLGESLPSVDLLSSLIKLGADFILGESEAQHQARLIWRAEARVFLEYARENPQKN</sequence>
<evidence type="ECO:0000256" key="10">
    <source>
        <dbReference type="ARBA" id="ARBA00022840"/>
    </source>
</evidence>
<dbReference type="PANTHER" id="PTHR43030">
    <property type="entry name" value="PHOSPHOENOLPYRUVATE SYNTHASE"/>
    <property type="match status" value="1"/>
</dbReference>
<dbReference type="AlphaFoldDB" id="A0A429G5E8"/>
<gene>
    <name evidence="15" type="ORF">D9Q81_04285</name>
</gene>
<evidence type="ECO:0000256" key="4">
    <source>
        <dbReference type="ARBA" id="ARBA00007837"/>
    </source>
</evidence>
<evidence type="ECO:0000259" key="14">
    <source>
        <dbReference type="Pfam" id="PF01326"/>
    </source>
</evidence>
<evidence type="ECO:0000256" key="1">
    <source>
        <dbReference type="ARBA" id="ARBA00001946"/>
    </source>
</evidence>
<protein>
    <recommendedName>
        <fullName evidence="5">pyruvate, water dikinase</fullName>
        <ecNumber evidence="5">2.7.9.2</ecNumber>
    </recommendedName>
    <alternativeName>
        <fullName evidence="12">Pyruvate, water dikinase</fullName>
    </alternativeName>
</protein>
<keyword evidence="6" id="KW-0808">Transferase</keyword>
<evidence type="ECO:0000256" key="13">
    <source>
        <dbReference type="ARBA" id="ARBA00047700"/>
    </source>
</evidence>
<evidence type="ECO:0000256" key="5">
    <source>
        <dbReference type="ARBA" id="ARBA00011996"/>
    </source>
</evidence>
<evidence type="ECO:0000256" key="8">
    <source>
        <dbReference type="ARBA" id="ARBA00022741"/>
    </source>
</evidence>
<keyword evidence="9" id="KW-0418">Kinase</keyword>
<comment type="function">
    <text evidence="2">Catalyzes the phosphorylation of pyruvate to phosphoenolpyruvate.</text>
</comment>
<organism evidence="15 16">
    <name type="scientific">Candidatus Korarchaeum cryptofilum</name>
    <dbReference type="NCBI Taxonomy" id="498846"/>
    <lineage>
        <taxon>Archaea</taxon>
        <taxon>Thermoproteota</taxon>
        <taxon>Candidatus Korarchaeia</taxon>
        <taxon>Candidatus Korarchaeales</taxon>
        <taxon>Candidatus Korarchaeaceae</taxon>
        <taxon>Candidatus Korarchaeum</taxon>
    </lineage>
</organism>
<dbReference type="EMBL" id="RCOR01000022">
    <property type="protein sequence ID" value="RSN69018.1"/>
    <property type="molecule type" value="Genomic_DNA"/>
</dbReference>
<keyword evidence="7" id="KW-0479">Metal-binding</keyword>
<evidence type="ECO:0000256" key="12">
    <source>
        <dbReference type="ARBA" id="ARBA00033470"/>
    </source>
</evidence>
<dbReference type="RefSeq" id="WP_125741523.1">
    <property type="nucleotide sequence ID" value="NZ_RCOR01000022.1"/>
</dbReference>
<dbReference type="GO" id="GO:0005524">
    <property type="term" value="F:ATP binding"/>
    <property type="evidence" value="ECO:0007669"/>
    <property type="project" value="UniProtKB-KW"/>
</dbReference>
<dbReference type="GO" id="GO:0046872">
    <property type="term" value="F:metal ion binding"/>
    <property type="evidence" value="ECO:0007669"/>
    <property type="project" value="UniProtKB-KW"/>
</dbReference>
<dbReference type="InterPro" id="IPR006319">
    <property type="entry name" value="PEP_synth"/>
</dbReference>
<keyword evidence="11" id="KW-0460">Magnesium</keyword>
<evidence type="ECO:0000256" key="7">
    <source>
        <dbReference type="ARBA" id="ARBA00022723"/>
    </source>
</evidence>
<evidence type="ECO:0000313" key="15">
    <source>
        <dbReference type="EMBL" id="RSN69018.1"/>
    </source>
</evidence>
<dbReference type="Proteomes" id="UP000278149">
    <property type="component" value="Unassembled WGS sequence"/>
</dbReference>
<evidence type="ECO:0000256" key="2">
    <source>
        <dbReference type="ARBA" id="ARBA00002988"/>
    </source>
</evidence>
<dbReference type="GO" id="GO:0006094">
    <property type="term" value="P:gluconeogenesis"/>
    <property type="evidence" value="ECO:0007669"/>
    <property type="project" value="UniProtKB-UniPathway"/>
</dbReference>
<dbReference type="SUPFAM" id="SSF56059">
    <property type="entry name" value="Glutathione synthetase ATP-binding domain-like"/>
    <property type="match status" value="1"/>
</dbReference>
<comment type="pathway">
    <text evidence="3">Carbohydrate biosynthesis; gluconeogenesis.</text>
</comment>
<comment type="similarity">
    <text evidence="4">Belongs to the PEP-utilizing enzyme family.</text>
</comment>
<dbReference type="Pfam" id="PF01326">
    <property type="entry name" value="PPDK_N"/>
    <property type="match status" value="1"/>
</dbReference>
<evidence type="ECO:0000313" key="16">
    <source>
        <dbReference type="Proteomes" id="UP000278149"/>
    </source>
</evidence>
<comment type="cofactor">
    <cofactor evidence="1">
        <name>Mg(2+)</name>
        <dbReference type="ChEBI" id="CHEBI:18420"/>
    </cofactor>
</comment>
<dbReference type="InterPro" id="IPR002192">
    <property type="entry name" value="PPDK_AMP/ATP-bd"/>
</dbReference>
<dbReference type="Gene3D" id="3.30.1490.20">
    <property type="entry name" value="ATP-grasp fold, A domain"/>
    <property type="match status" value="1"/>
</dbReference>
<evidence type="ECO:0000256" key="3">
    <source>
        <dbReference type="ARBA" id="ARBA00004742"/>
    </source>
</evidence>
<reference evidence="15 16" key="1">
    <citation type="submission" date="2018-10" db="EMBL/GenBank/DDBJ databases">
        <title>Co-occurring genomic capacity for anaerobic methane metabolism and dissimilatory sulfite reduction discovered in the Korarchaeota.</title>
        <authorList>
            <person name="Mckay L.J."/>
            <person name="Dlakic M."/>
            <person name="Fields M.W."/>
            <person name="Delmont T.O."/>
            <person name="Eren A.M."/>
            <person name="Jay Z.J."/>
            <person name="Klingelsmith K.B."/>
            <person name="Rusch D.B."/>
            <person name="Inskeep W.P."/>
        </authorList>
    </citation>
    <scope>NUCLEOTIDE SEQUENCE [LARGE SCALE GENOMIC DNA]</scope>
    <source>
        <strain evidence="15 16">WS</strain>
    </source>
</reference>
<dbReference type="EC" id="2.7.9.2" evidence="5"/>
<proteinExistence type="inferred from homology"/>
<evidence type="ECO:0000256" key="6">
    <source>
        <dbReference type="ARBA" id="ARBA00022679"/>
    </source>
</evidence>
<dbReference type="InterPro" id="IPR013815">
    <property type="entry name" value="ATP_grasp_subdomain_1"/>
</dbReference>
<dbReference type="UniPathway" id="UPA00138"/>
<name>A0A429G5E8_9CREN</name>
<evidence type="ECO:0000256" key="11">
    <source>
        <dbReference type="ARBA" id="ARBA00022842"/>
    </source>
</evidence>
<dbReference type="GO" id="GO:0008986">
    <property type="term" value="F:pyruvate, water dikinase activity"/>
    <property type="evidence" value="ECO:0007669"/>
    <property type="project" value="UniProtKB-EC"/>
</dbReference>
<dbReference type="Gene3D" id="3.30.470.20">
    <property type="entry name" value="ATP-grasp fold, B domain"/>
    <property type="match status" value="1"/>
</dbReference>
<accession>A0A429G5E8</accession>
<feature type="domain" description="Pyruvate phosphate dikinase AMP/ATP-binding" evidence="14">
    <location>
        <begin position="14"/>
        <end position="316"/>
    </location>
</feature>
<evidence type="ECO:0000256" key="9">
    <source>
        <dbReference type="ARBA" id="ARBA00022777"/>
    </source>
</evidence>
<keyword evidence="10" id="KW-0067">ATP-binding</keyword>
<dbReference type="PANTHER" id="PTHR43030:SF1">
    <property type="entry name" value="PHOSPHOENOLPYRUVATE SYNTHASE"/>
    <property type="match status" value="1"/>
</dbReference>
<keyword evidence="8" id="KW-0547">Nucleotide-binding</keyword>
<comment type="caution">
    <text evidence="15">The sequence shown here is derived from an EMBL/GenBank/DDBJ whole genome shotgun (WGS) entry which is preliminary data.</text>
</comment>
<comment type="catalytic activity">
    <reaction evidence="13">
        <text>pyruvate + ATP + H2O = phosphoenolpyruvate + AMP + phosphate + 2 H(+)</text>
        <dbReference type="Rhea" id="RHEA:11364"/>
        <dbReference type="ChEBI" id="CHEBI:15361"/>
        <dbReference type="ChEBI" id="CHEBI:15377"/>
        <dbReference type="ChEBI" id="CHEBI:15378"/>
        <dbReference type="ChEBI" id="CHEBI:30616"/>
        <dbReference type="ChEBI" id="CHEBI:43474"/>
        <dbReference type="ChEBI" id="CHEBI:58702"/>
        <dbReference type="ChEBI" id="CHEBI:456215"/>
        <dbReference type="EC" id="2.7.9.2"/>
    </reaction>
</comment>